<organism evidence="2 3">
    <name type="scientific">Vitis vinifera</name>
    <name type="common">Grape</name>
    <dbReference type="NCBI Taxonomy" id="29760"/>
    <lineage>
        <taxon>Eukaryota</taxon>
        <taxon>Viridiplantae</taxon>
        <taxon>Streptophyta</taxon>
        <taxon>Embryophyta</taxon>
        <taxon>Tracheophyta</taxon>
        <taxon>Spermatophyta</taxon>
        <taxon>Magnoliopsida</taxon>
        <taxon>eudicotyledons</taxon>
        <taxon>Gunneridae</taxon>
        <taxon>Pentapetalae</taxon>
        <taxon>rosids</taxon>
        <taxon>Vitales</taxon>
        <taxon>Vitaceae</taxon>
        <taxon>Viteae</taxon>
        <taxon>Vitis</taxon>
    </lineage>
</organism>
<dbReference type="Pfam" id="PF08284">
    <property type="entry name" value="RVP_2"/>
    <property type="match status" value="1"/>
</dbReference>
<dbReference type="PANTHER" id="PTHR15503">
    <property type="entry name" value="LDOC1 RELATED"/>
    <property type="match status" value="1"/>
</dbReference>
<dbReference type="Proteomes" id="UP000288805">
    <property type="component" value="Unassembled WGS sequence"/>
</dbReference>
<dbReference type="EMBL" id="QGNW01000048">
    <property type="protein sequence ID" value="RVX07107.1"/>
    <property type="molecule type" value="Genomic_DNA"/>
</dbReference>
<feature type="compositionally biased region" description="Polar residues" evidence="1">
    <location>
        <begin position="75"/>
        <end position="87"/>
    </location>
</feature>
<evidence type="ECO:0000256" key="1">
    <source>
        <dbReference type="SAM" id="MobiDB-lite"/>
    </source>
</evidence>
<comment type="caution">
    <text evidence="2">The sequence shown here is derived from an EMBL/GenBank/DDBJ whole genome shotgun (WGS) entry which is preliminary data.</text>
</comment>
<reference evidence="2 3" key="1">
    <citation type="journal article" date="2018" name="PLoS Genet.">
        <title>Population sequencing reveals clonal diversity and ancestral inbreeding in the grapevine cultivar Chardonnay.</title>
        <authorList>
            <person name="Roach M.J."/>
            <person name="Johnson D.L."/>
            <person name="Bohlmann J."/>
            <person name="van Vuuren H.J."/>
            <person name="Jones S.J."/>
            <person name="Pretorius I.S."/>
            <person name="Schmidt S.A."/>
            <person name="Borneman A.R."/>
        </authorList>
    </citation>
    <scope>NUCLEOTIDE SEQUENCE [LARGE SCALE GENOMIC DNA]</scope>
    <source>
        <strain evidence="3">cv. Chardonnay</strain>
        <tissue evidence="2">Leaf</tissue>
    </source>
</reference>
<gene>
    <name evidence="2" type="ORF">CK203_030557</name>
</gene>
<evidence type="ECO:0008006" key="4">
    <source>
        <dbReference type="Google" id="ProtNLM"/>
    </source>
</evidence>
<evidence type="ECO:0000313" key="3">
    <source>
        <dbReference type="Proteomes" id="UP000288805"/>
    </source>
</evidence>
<dbReference type="InterPro" id="IPR032567">
    <property type="entry name" value="RTL1-rel"/>
</dbReference>
<name>A0A438JDT1_VITVI</name>
<dbReference type="CDD" id="cd00303">
    <property type="entry name" value="retropepsin_like"/>
    <property type="match status" value="1"/>
</dbReference>
<sequence>MKAGLLERLLARADTLTDKQEAECFISGLNDGLRADVRVQNPQNLFAAIGLARTYELKAQEVRHLTYPTFSSSVRNSNNQWNTSTPSGAKGTNPKRILPIRKLSPTKLQRWRQQGLCYNCDEKYTMGHKCKKLFFIELEEENEEAIEEEYEEETPTISLHAVVGVQSPQTMRIHSQIGKTPLTILIDSGSTHNFLHHKFAKIIGLKSERICLFSVVVANGERSKWLGTLGPILWDFGRMQMQFTIAGRKVLLQGSTSSELRALESDIVSRTLRQSDGRGIILQLCAIQHEHTNHEELLSDAMTPLLIEFSELFGALTGLPPPCSHDHRIPLQPGAGPICVLPYRYPHFQKQEIECLVEEMLS</sequence>
<dbReference type="Gene3D" id="2.40.70.10">
    <property type="entry name" value="Acid Proteases"/>
    <property type="match status" value="1"/>
</dbReference>
<accession>A0A438JDT1</accession>
<proteinExistence type="predicted"/>
<dbReference type="AlphaFoldDB" id="A0A438JDT1"/>
<feature type="region of interest" description="Disordered" evidence="1">
    <location>
        <begin position="75"/>
        <end position="96"/>
    </location>
</feature>
<protein>
    <recommendedName>
        <fullName evidence="4">Retrotransposon gag domain-containing protein</fullName>
    </recommendedName>
</protein>
<dbReference type="PANTHER" id="PTHR15503:SF22">
    <property type="entry name" value="TRANSPOSON TY3-I GAG POLYPROTEIN"/>
    <property type="match status" value="1"/>
</dbReference>
<dbReference type="InterPro" id="IPR021109">
    <property type="entry name" value="Peptidase_aspartic_dom_sf"/>
</dbReference>
<evidence type="ECO:0000313" key="2">
    <source>
        <dbReference type="EMBL" id="RVX07107.1"/>
    </source>
</evidence>